<name>A0A840I684_9PROT</name>
<evidence type="ECO:0000313" key="1">
    <source>
        <dbReference type="EMBL" id="MBB4659932.1"/>
    </source>
</evidence>
<comment type="caution">
    <text evidence="1">The sequence shown here is derived from an EMBL/GenBank/DDBJ whole genome shotgun (WGS) entry which is preliminary data.</text>
</comment>
<dbReference type="AlphaFoldDB" id="A0A840I684"/>
<reference evidence="1 2" key="1">
    <citation type="submission" date="2020-08" db="EMBL/GenBank/DDBJ databases">
        <title>Genomic Encyclopedia of Type Strains, Phase IV (KMG-IV): sequencing the most valuable type-strain genomes for metagenomic binning, comparative biology and taxonomic classification.</title>
        <authorList>
            <person name="Goeker M."/>
        </authorList>
    </citation>
    <scope>NUCLEOTIDE SEQUENCE [LARGE SCALE GENOMIC DNA]</scope>
    <source>
        <strain evidence="1 2">DSM 102850</strain>
    </source>
</reference>
<accession>A0A840I684</accession>
<sequence>MLALSPPNVVVQATNVAEANLADYIAARHRLHSSLCLPAPPAARAGDDAPEAGEGVAGAGGKGLIGQPLELRLASDGTDYDFACRPLGEGKRTTPCMYAEKRE</sequence>
<evidence type="ECO:0000313" key="2">
    <source>
        <dbReference type="Proteomes" id="UP000563524"/>
    </source>
</evidence>
<proteinExistence type="predicted"/>
<dbReference type="EMBL" id="JACHOB010000005">
    <property type="protein sequence ID" value="MBB4659932.1"/>
    <property type="molecule type" value="Genomic_DNA"/>
</dbReference>
<keyword evidence="2" id="KW-1185">Reference proteome</keyword>
<protein>
    <submittedName>
        <fullName evidence="1">Uncharacterized protein</fullName>
    </submittedName>
</protein>
<gene>
    <name evidence="1" type="ORF">GGQ59_002473</name>
</gene>
<dbReference type="Proteomes" id="UP000563524">
    <property type="component" value="Unassembled WGS sequence"/>
</dbReference>
<organism evidence="1 2">
    <name type="scientific">Parvularcula dongshanensis</name>
    <dbReference type="NCBI Taxonomy" id="1173995"/>
    <lineage>
        <taxon>Bacteria</taxon>
        <taxon>Pseudomonadati</taxon>
        <taxon>Pseudomonadota</taxon>
        <taxon>Alphaproteobacteria</taxon>
        <taxon>Parvularculales</taxon>
        <taxon>Parvularculaceae</taxon>
        <taxon>Parvularcula</taxon>
    </lineage>
</organism>